<dbReference type="Pfam" id="PF02620">
    <property type="entry name" value="YceD"/>
    <property type="match status" value="1"/>
</dbReference>
<dbReference type="KEGG" id="minf:MESINF_1862"/>
<keyword evidence="2" id="KW-1185">Reference proteome</keyword>
<protein>
    <submittedName>
        <fullName evidence="1">Putative metal-binding protein, possibly nucleic-acid binding protein</fullName>
    </submittedName>
</protein>
<dbReference type="EMBL" id="LS974202">
    <property type="protein sequence ID" value="SSC13306.1"/>
    <property type="molecule type" value="Genomic_DNA"/>
</dbReference>
<reference evidence="1 2" key="1">
    <citation type="submission" date="2017-01" db="EMBL/GenBank/DDBJ databases">
        <authorList>
            <person name="Erauso G."/>
        </authorList>
    </citation>
    <scope>NUCLEOTIDE SEQUENCE [LARGE SCALE GENOMIC DNA]</scope>
    <source>
        <strain evidence="1">MESINF1</strain>
    </source>
</reference>
<dbReference type="RefSeq" id="WP_231936693.1">
    <property type="nucleotide sequence ID" value="NZ_LS974202.1"/>
</dbReference>
<proteinExistence type="predicted"/>
<accession>A0A7Z7LGG8</accession>
<dbReference type="Proteomes" id="UP000250796">
    <property type="component" value="Chromosome MESINF"/>
</dbReference>
<name>A0A7Z7LGG8_9BACT</name>
<dbReference type="PANTHER" id="PTHR34374">
    <property type="entry name" value="LARGE RIBOSOMAL RNA SUBUNIT ACCUMULATION PROTEIN YCED HOMOLOG 1, CHLOROPLASTIC"/>
    <property type="match status" value="1"/>
</dbReference>
<gene>
    <name evidence="1" type="ORF">MESINF_1862</name>
</gene>
<dbReference type="PANTHER" id="PTHR34374:SF1">
    <property type="entry name" value="LARGE RIBOSOMAL RNA SUBUNIT ACCUMULATION PROTEIN YCED HOMOLOG 1, CHLOROPLASTIC"/>
    <property type="match status" value="1"/>
</dbReference>
<sequence>MNDRRDLVIDLNTFEFKKSIDASFGTDFTDEVTLMEPVDVHIDLYKDKDSVIVTGTVNTSVEESCARCLKPVVIQIRGTIEATYVHEIMLKSVDDAGKDELENVIKLEGELLDLSDRVIEAIIVEVPLKTLCSKDCAGLCPACGTNLNENPDHKCQDRVIVDDSWHKAISELKTKLKN</sequence>
<dbReference type="AlphaFoldDB" id="A0A7Z7LGG8"/>
<organism evidence="1 2">
    <name type="scientific">Mesotoga infera</name>
    <dbReference type="NCBI Taxonomy" id="1236046"/>
    <lineage>
        <taxon>Bacteria</taxon>
        <taxon>Thermotogati</taxon>
        <taxon>Thermotogota</taxon>
        <taxon>Thermotogae</taxon>
        <taxon>Kosmotogales</taxon>
        <taxon>Kosmotogaceae</taxon>
        <taxon>Mesotoga</taxon>
    </lineage>
</organism>
<dbReference type="InterPro" id="IPR003772">
    <property type="entry name" value="YceD"/>
</dbReference>
<evidence type="ECO:0000313" key="1">
    <source>
        <dbReference type="EMBL" id="SSC13306.1"/>
    </source>
</evidence>
<evidence type="ECO:0000313" key="2">
    <source>
        <dbReference type="Proteomes" id="UP000250796"/>
    </source>
</evidence>